<organism evidence="8 9">
    <name type="scientific">Faecalispora sporosphaeroides</name>
    <dbReference type="NCBI Taxonomy" id="1549"/>
    <lineage>
        <taxon>Bacteria</taxon>
        <taxon>Bacillati</taxon>
        <taxon>Bacillota</taxon>
        <taxon>Clostridia</taxon>
        <taxon>Eubacteriales</taxon>
        <taxon>Oscillospiraceae</taxon>
        <taxon>Faecalispora</taxon>
    </lineage>
</organism>
<evidence type="ECO:0000256" key="1">
    <source>
        <dbReference type="ARBA" id="ARBA00001947"/>
    </source>
</evidence>
<evidence type="ECO:0000256" key="5">
    <source>
        <dbReference type="ARBA" id="ARBA00022833"/>
    </source>
</evidence>
<feature type="domain" description="Metallo-beta-lactamase" evidence="6">
    <location>
        <begin position="40"/>
        <end position="250"/>
    </location>
</feature>
<proteinExistence type="inferred from homology"/>
<dbReference type="GO" id="GO:0016787">
    <property type="term" value="F:hydrolase activity"/>
    <property type="evidence" value="ECO:0007669"/>
    <property type="project" value="UniProtKB-KW"/>
</dbReference>
<dbReference type="InterPro" id="IPR001279">
    <property type="entry name" value="Metallo-B-lactamas"/>
</dbReference>
<keyword evidence="4" id="KW-0378">Hydrolase</keyword>
<sequence>MKLYILNTGYLETDKNNVVACSTIGTYSQPQVTNKWIKLPVMAFLIDTGDGYILYDTGSNPEAMNGYWPKNLQEVYPLYQKEEERLENQLALVGVKPEDIKTVVVSHMHLDHAGNLHLFPHADVYVPKADFLNAQAQVHLNPDPTTHGGYVKGDMDVSVKQYHLIDSDFELVPGVDVVNLPGHTPGLLGLVVHMENSTFILPQDAVYTSEIYGPPAKMSGLLYDSLAHFQSVQKVHDLEEKYSGKVIFAHDYEFFQTLKTAPHYYD</sequence>
<evidence type="ECO:0000313" key="8">
    <source>
        <dbReference type="EMBL" id="MBE6834608.1"/>
    </source>
</evidence>
<comment type="cofactor">
    <cofactor evidence="1">
        <name>Zn(2+)</name>
        <dbReference type="ChEBI" id="CHEBI:29105"/>
    </cofactor>
</comment>
<name>A0A928KTZ4_9FIRM</name>
<dbReference type="PANTHER" id="PTHR42978:SF2">
    <property type="entry name" value="102 KBASES UNSTABLE REGION: FROM 1 TO 119443"/>
    <property type="match status" value="1"/>
</dbReference>
<dbReference type="InterPro" id="IPR051013">
    <property type="entry name" value="MBL_superfamily_lactonases"/>
</dbReference>
<gene>
    <name evidence="7" type="ORF">E7512_08450</name>
    <name evidence="8" type="ORF">E7512_13710</name>
</gene>
<accession>A0A928KTZ4</accession>
<dbReference type="AlphaFoldDB" id="A0A928KTZ4"/>
<dbReference type="PANTHER" id="PTHR42978">
    <property type="entry name" value="QUORUM-QUENCHING LACTONASE YTNP-RELATED-RELATED"/>
    <property type="match status" value="1"/>
</dbReference>
<dbReference type="EMBL" id="SVNY01000009">
    <property type="protein sequence ID" value="MBE6834608.1"/>
    <property type="molecule type" value="Genomic_DNA"/>
</dbReference>
<dbReference type="Gene3D" id="3.60.15.10">
    <property type="entry name" value="Ribonuclease Z/Hydroxyacylglutathione hydrolase-like"/>
    <property type="match status" value="1"/>
</dbReference>
<evidence type="ECO:0000256" key="2">
    <source>
        <dbReference type="ARBA" id="ARBA00007749"/>
    </source>
</evidence>
<evidence type="ECO:0000313" key="7">
    <source>
        <dbReference type="EMBL" id="MBE6833593.1"/>
    </source>
</evidence>
<evidence type="ECO:0000313" key="9">
    <source>
        <dbReference type="Proteomes" id="UP000754750"/>
    </source>
</evidence>
<reference evidence="8" key="1">
    <citation type="submission" date="2019-04" db="EMBL/GenBank/DDBJ databases">
        <title>Evolution of Biomass-Degrading Anaerobic Consortia Revealed by Metagenomics.</title>
        <authorList>
            <person name="Peng X."/>
        </authorList>
    </citation>
    <scope>NUCLEOTIDE SEQUENCE</scope>
    <source>
        <strain evidence="8">SIG551</strain>
    </source>
</reference>
<dbReference type="SMART" id="SM00849">
    <property type="entry name" value="Lactamase_B"/>
    <property type="match status" value="1"/>
</dbReference>
<comment type="similarity">
    <text evidence="2">Belongs to the metallo-beta-lactamase superfamily.</text>
</comment>
<keyword evidence="5" id="KW-0862">Zinc</keyword>
<dbReference type="Pfam" id="PF00753">
    <property type="entry name" value="Lactamase_B"/>
    <property type="match status" value="1"/>
</dbReference>
<evidence type="ECO:0000256" key="4">
    <source>
        <dbReference type="ARBA" id="ARBA00022801"/>
    </source>
</evidence>
<dbReference type="Proteomes" id="UP000754750">
    <property type="component" value="Unassembled WGS sequence"/>
</dbReference>
<evidence type="ECO:0000256" key="3">
    <source>
        <dbReference type="ARBA" id="ARBA00022723"/>
    </source>
</evidence>
<comment type="caution">
    <text evidence="8">The sequence shown here is derived from an EMBL/GenBank/DDBJ whole genome shotgun (WGS) entry which is preliminary data.</text>
</comment>
<dbReference type="RefSeq" id="WP_326840430.1">
    <property type="nucleotide sequence ID" value="NZ_SVNY01000004.1"/>
</dbReference>
<evidence type="ECO:0000259" key="6">
    <source>
        <dbReference type="SMART" id="SM00849"/>
    </source>
</evidence>
<dbReference type="GO" id="GO:0046872">
    <property type="term" value="F:metal ion binding"/>
    <property type="evidence" value="ECO:0007669"/>
    <property type="project" value="UniProtKB-KW"/>
</dbReference>
<keyword evidence="3" id="KW-0479">Metal-binding</keyword>
<dbReference type="EMBL" id="SVNY01000004">
    <property type="protein sequence ID" value="MBE6833593.1"/>
    <property type="molecule type" value="Genomic_DNA"/>
</dbReference>
<dbReference type="InterPro" id="IPR036866">
    <property type="entry name" value="RibonucZ/Hydroxyglut_hydro"/>
</dbReference>
<dbReference type="CDD" id="cd07729">
    <property type="entry name" value="AHL_lactonase_MBL-fold"/>
    <property type="match status" value="1"/>
</dbReference>
<dbReference type="SUPFAM" id="SSF56281">
    <property type="entry name" value="Metallo-hydrolase/oxidoreductase"/>
    <property type="match status" value="1"/>
</dbReference>
<protein>
    <submittedName>
        <fullName evidence="8">N-acyl homoserine lactonase family protein</fullName>
    </submittedName>
</protein>